<keyword evidence="4 7" id="KW-0732">Signal</keyword>
<feature type="transmembrane region" description="Helical" evidence="7">
    <location>
        <begin position="608"/>
        <end position="637"/>
    </location>
</feature>
<feature type="signal peptide" evidence="7">
    <location>
        <begin position="1"/>
        <end position="18"/>
    </location>
</feature>
<comment type="similarity">
    <text evidence="2 7">Belongs to the nonaspanin (TM9SF) (TC 9.A.2) family.</text>
</comment>
<evidence type="ECO:0000256" key="3">
    <source>
        <dbReference type="ARBA" id="ARBA00022692"/>
    </source>
</evidence>
<feature type="transmembrane region" description="Helical" evidence="7">
    <location>
        <begin position="418"/>
        <end position="442"/>
    </location>
</feature>
<reference evidence="8" key="2">
    <citation type="submission" date="2025-08" db="UniProtKB">
        <authorList>
            <consortium name="Ensembl"/>
        </authorList>
    </citation>
    <scope>IDENTIFICATION</scope>
</reference>
<keyword evidence="3 7" id="KW-0812">Transmembrane</keyword>
<reference evidence="8" key="1">
    <citation type="submission" date="2020-06" db="EMBL/GenBank/DDBJ databases">
        <authorList>
            <consortium name="Wellcome Sanger Institute Data Sharing"/>
        </authorList>
    </citation>
    <scope>NUCLEOTIDE SEQUENCE [LARGE SCALE GENOMIC DNA]</scope>
</reference>
<feature type="transmembrane region" description="Helical" evidence="7">
    <location>
        <begin position="286"/>
        <end position="308"/>
    </location>
</feature>
<feature type="chain" id="PRO_5034694648" description="Transmembrane 9 superfamily member" evidence="7">
    <location>
        <begin position="19"/>
        <end position="647"/>
    </location>
</feature>
<evidence type="ECO:0000256" key="2">
    <source>
        <dbReference type="ARBA" id="ARBA00005227"/>
    </source>
</evidence>
<keyword evidence="5 7" id="KW-1133">Transmembrane helix</keyword>
<evidence type="ECO:0000313" key="9">
    <source>
        <dbReference type="Proteomes" id="UP000694680"/>
    </source>
</evidence>
<dbReference type="InterPro" id="IPR036259">
    <property type="entry name" value="MFS_trans_sf"/>
</dbReference>
<sequence length="647" mass="73733">HDLLLCFAIVSYFSSCSAFYLPGLAPVSFCEPDKSGEDCQSEIQLFVNRLDSVESVLPYEYEVFDFCKDVKESRPSENLGQVLFGERIESSPYKFIFKQDVQCKTVCTRSYKKGSKEDATKLDFLKMGMQLNYQHHWIIDNMPLTWCYDVEDGLKYCNPGFPIGCLVTKEGRAKDACVINAAFNRKDTFYVFNHVDIRITYHSGATEGWRGARLVAATLEPKSLNQVDEKKPNCRGGPPMEVSGEFKNDLSIVYTYSVTFEENNSIKWASRWDYILVSMPHTNIQWFSIMNSLVIVLFLSGMVAMIMLRTLHKDIARYNQVDQEDAQEESGWKQVHGDVFRPPRKGMLLSVFLGQGTQIFIMTFITLFLACLGFLSPANRGALMTCAVVLWVLLGTPAGYVSARLYKTFGGEKWKTNVLLTALLCPGIVFADFFLMNLILWVEGSSAAIPFGTLVAILALWFGISVPLTFVGAYFGFKKPAIEQPVRTNQIPRQIPEQSFFTKPIPGIVMGGILPFGCIFIQLFFILNSIWSHQMYYMFGFLFLVFIILLITCSEATVLLCYFHLCAEDYHWWWRSFLTSGFTAVYLFIYAVHYFFSKLQIIGAASTILYFGYTMIMVLIFFLFTGTIGFFACFWFVNKIYSVVKVD</sequence>
<feature type="transmembrane region" description="Helical" evidence="7">
    <location>
        <begin position="577"/>
        <end position="596"/>
    </location>
</feature>
<reference evidence="8" key="3">
    <citation type="submission" date="2025-09" db="UniProtKB">
        <authorList>
            <consortium name="Ensembl"/>
        </authorList>
    </citation>
    <scope>IDENTIFICATION</scope>
</reference>
<evidence type="ECO:0000256" key="4">
    <source>
        <dbReference type="ARBA" id="ARBA00022729"/>
    </source>
</evidence>
<feature type="transmembrane region" description="Helical" evidence="7">
    <location>
        <begin position="381"/>
        <end position="406"/>
    </location>
</feature>
<name>A0A8C5N5M8_GOUWI</name>
<dbReference type="Proteomes" id="UP000694680">
    <property type="component" value="Chromosome 10"/>
</dbReference>
<dbReference type="SUPFAM" id="SSF103473">
    <property type="entry name" value="MFS general substrate transporter"/>
    <property type="match status" value="1"/>
</dbReference>
<proteinExistence type="inferred from homology"/>
<keyword evidence="6 7" id="KW-0472">Membrane</keyword>
<dbReference type="Ensembl" id="ENSGWIT00000033525.1">
    <property type="protein sequence ID" value="ENSGWIP00000030768.1"/>
    <property type="gene ID" value="ENSGWIG00000014750.1"/>
</dbReference>
<gene>
    <name evidence="8" type="primary">tm9sf5</name>
</gene>
<dbReference type="AlphaFoldDB" id="A0A8C5N5M8"/>
<evidence type="ECO:0000256" key="6">
    <source>
        <dbReference type="ARBA" id="ARBA00023136"/>
    </source>
</evidence>
<evidence type="ECO:0000313" key="8">
    <source>
        <dbReference type="Ensembl" id="ENSGWIP00000030768.1"/>
    </source>
</evidence>
<dbReference type="Pfam" id="PF02990">
    <property type="entry name" value="EMP70"/>
    <property type="match status" value="1"/>
</dbReference>
<accession>A0A8C5N5M8</accession>
<organism evidence="8 9">
    <name type="scientific">Gouania willdenowi</name>
    <name type="common">Blunt-snouted clingfish</name>
    <name type="synonym">Lepadogaster willdenowi</name>
    <dbReference type="NCBI Taxonomy" id="441366"/>
    <lineage>
        <taxon>Eukaryota</taxon>
        <taxon>Metazoa</taxon>
        <taxon>Chordata</taxon>
        <taxon>Craniata</taxon>
        <taxon>Vertebrata</taxon>
        <taxon>Euteleostomi</taxon>
        <taxon>Actinopterygii</taxon>
        <taxon>Neopterygii</taxon>
        <taxon>Teleostei</taxon>
        <taxon>Neoteleostei</taxon>
        <taxon>Acanthomorphata</taxon>
        <taxon>Ovalentaria</taxon>
        <taxon>Blenniimorphae</taxon>
        <taxon>Blenniiformes</taxon>
        <taxon>Gobiesocoidei</taxon>
        <taxon>Gobiesocidae</taxon>
        <taxon>Gobiesocinae</taxon>
        <taxon>Gouania</taxon>
    </lineage>
</organism>
<dbReference type="GO" id="GO:0072657">
    <property type="term" value="P:protein localization to membrane"/>
    <property type="evidence" value="ECO:0007669"/>
    <property type="project" value="TreeGrafter"/>
</dbReference>
<keyword evidence="9" id="KW-1185">Reference proteome</keyword>
<dbReference type="PANTHER" id="PTHR10766:SF176">
    <property type="entry name" value="TRANSMEMBRANE 9 SUPERFAMILY MEMBER"/>
    <property type="match status" value="1"/>
</dbReference>
<evidence type="ECO:0000256" key="5">
    <source>
        <dbReference type="ARBA" id="ARBA00022989"/>
    </source>
</evidence>
<dbReference type="PANTHER" id="PTHR10766">
    <property type="entry name" value="TRANSMEMBRANE 9 SUPERFAMILY PROTEIN"/>
    <property type="match status" value="1"/>
</dbReference>
<feature type="transmembrane region" description="Helical" evidence="7">
    <location>
        <begin position="351"/>
        <end position="375"/>
    </location>
</feature>
<dbReference type="GO" id="GO:0016020">
    <property type="term" value="C:membrane"/>
    <property type="evidence" value="ECO:0007669"/>
    <property type="project" value="UniProtKB-SubCell"/>
</dbReference>
<feature type="transmembrane region" description="Helical" evidence="7">
    <location>
        <begin position="508"/>
        <end position="531"/>
    </location>
</feature>
<evidence type="ECO:0000256" key="7">
    <source>
        <dbReference type="RuleBase" id="RU363079"/>
    </source>
</evidence>
<evidence type="ECO:0000256" key="1">
    <source>
        <dbReference type="ARBA" id="ARBA00004141"/>
    </source>
</evidence>
<dbReference type="InterPro" id="IPR004240">
    <property type="entry name" value="EMP70"/>
</dbReference>
<comment type="subcellular location">
    <subcellularLocation>
        <location evidence="1">Membrane</location>
        <topology evidence="1">Multi-pass membrane protein</topology>
    </subcellularLocation>
</comment>
<feature type="transmembrane region" description="Helical" evidence="7">
    <location>
        <begin position="454"/>
        <end position="477"/>
    </location>
</feature>
<feature type="transmembrane region" description="Helical" evidence="7">
    <location>
        <begin position="537"/>
        <end position="565"/>
    </location>
</feature>
<protein>
    <recommendedName>
        <fullName evidence="7">Transmembrane 9 superfamily member</fullName>
    </recommendedName>
</protein>